<evidence type="ECO:0000313" key="2">
    <source>
        <dbReference type="EMBL" id="RXH75583.1"/>
    </source>
</evidence>
<dbReference type="GO" id="GO:0007023">
    <property type="term" value="P:post-chaperonin tubulin folding pathway"/>
    <property type="evidence" value="ECO:0007669"/>
    <property type="project" value="InterPro"/>
</dbReference>
<sequence>MKEIRTKTTEEIIDLVILLACLLLNVREIEKGNGKRLSRKFDLQWKKSIVVRPHSSLKKLQEEEAVEKSNSTSTKSLHPSLPREARRRELILLTLSLEVLSAKLLPKKKFAFRNKPTRKDLVAEPKNEEKEHEPEKKSGFEFRTPRVSETRNERFWLMGYVRALFVHRLRNCKVYTGPVTSLVLIDGVKGCVFVMGSH</sequence>
<gene>
    <name evidence="2" type="ORF">DVH24_039282</name>
</gene>
<proteinExistence type="predicted"/>
<feature type="region of interest" description="Disordered" evidence="1">
    <location>
        <begin position="60"/>
        <end position="81"/>
    </location>
</feature>
<dbReference type="Gene3D" id="2.160.20.70">
    <property type="match status" value="1"/>
</dbReference>
<dbReference type="AlphaFoldDB" id="A0A498I3D3"/>
<dbReference type="PANTHER" id="PTHR15139">
    <property type="entry name" value="TUBULIN FOLDING COFACTOR C"/>
    <property type="match status" value="1"/>
</dbReference>
<comment type="caution">
    <text evidence="2">The sequence shown here is derived from an EMBL/GenBank/DDBJ whole genome shotgun (WGS) entry which is preliminary data.</text>
</comment>
<dbReference type="InterPro" id="IPR027684">
    <property type="entry name" value="TBCC"/>
</dbReference>
<dbReference type="Proteomes" id="UP000290289">
    <property type="component" value="Chromosome 15"/>
</dbReference>
<name>A0A498I3D3_MALDO</name>
<dbReference type="PANTHER" id="PTHR15139:SF0">
    <property type="entry name" value="TUBULIN-SPECIFIC CHAPERONE C"/>
    <property type="match status" value="1"/>
</dbReference>
<reference evidence="2 3" key="1">
    <citation type="submission" date="2018-10" db="EMBL/GenBank/DDBJ databases">
        <title>A high-quality apple genome assembly.</title>
        <authorList>
            <person name="Hu J."/>
        </authorList>
    </citation>
    <scope>NUCLEOTIDE SEQUENCE [LARGE SCALE GENOMIC DNA]</scope>
    <source>
        <strain evidence="3">cv. HFTH1</strain>
        <tissue evidence="2">Young leaf</tissue>
    </source>
</reference>
<dbReference type="EMBL" id="RDQH01000341">
    <property type="protein sequence ID" value="RXH75583.1"/>
    <property type="molecule type" value="Genomic_DNA"/>
</dbReference>
<dbReference type="GO" id="GO:0005737">
    <property type="term" value="C:cytoplasm"/>
    <property type="evidence" value="ECO:0007669"/>
    <property type="project" value="TreeGrafter"/>
</dbReference>
<keyword evidence="3" id="KW-1185">Reference proteome</keyword>
<evidence type="ECO:0000313" key="3">
    <source>
        <dbReference type="Proteomes" id="UP000290289"/>
    </source>
</evidence>
<feature type="region of interest" description="Disordered" evidence="1">
    <location>
        <begin position="121"/>
        <end position="143"/>
    </location>
</feature>
<dbReference type="STRING" id="3750.A0A498I3D3"/>
<dbReference type="GO" id="GO:0007021">
    <property type="term" value="P:tubulin complex assembly"/>
    <property type="evidence" value="ECO:0007669"/>
    <property type="project" value="TreeGrafter"/>
</dbReference>
<dbReference type="InterPro" id="IPR016098">
    <property type="entry name" value="CAP/MinC_C"/>
</dbReference>
<evidence type="ECO:0000256" key="1">
    <source>
        <dbReference type="SAM" id="MobiDB-lite"/>
    </source>
</evidence>
<organism evidence="2 3">
    <name type="scientific">Malus domestica</name>
    <name type="common">Apple</name>
    <name type="synonym">Pyrus malus</name>
    <dbReference type="NCBI Taxonomy" id="3750"/>
    <lineage>
        <taxon>Eukaryota</taxon>
        <taxon>Viridiplantae</taxon>
        <taxon>Streptophyta</taxon>
        <taxon>Embryophyta</taxon>
        <taxon>Tracheophyta</taxon>
        <taxon>Spermatophyta</taxon>
        <taxon>Magnoliopsida</taxon>
        <taxon>eudicotyledons</taxon>
        <taxon>Gunneridae</taxon>
        <taxon>Pentapetalae</taxon>
        <taxon>rosids</taxon>
        <taxon>fabids</taxon>
        <taxon>Rosales</taxon>
        <taxon>Rosaceae</taxon>
        <taxon>Amygdaloideae</taxon>
        <taxon>Maleae</taxon>
        <taxon>Malus</taxon>
    </lineage>
</organism>
<feature type="compositionally biased region" description="Polar residues" evidence="1">
    <location>
        <begin position="68"/>
        <end position="77"/>
    </location>
</feature>
<accession>A0A498I3D3</accession>
<protein>
    <submittedName>
        <fullName evidence="2">Uncharacterized protein</fullName>
    </submittedName>
</protein>